<evidence type="ECO:0000313" key="5">
    <source>
        <dbReference type="Proteomes" id="UP000481252"/>
    </source>
</evidence>
<evidence type="ECO:0000259" key="2">
    <source>
        <dbReference type="Pfam" id="PF04773"/>
    </source>
</evidence>
<keyword evidence="1" id="KW-1133">Transmembrane helix</keyword>
<proteinExistence type="predicted"/>
<feature type="transmembrane region" description="Helical" evidence="1">
    <location>
        <begin position="90"/>
        <end position="107"/>
    </location>
</feature>
<protein>
    <submittedName>
        <fullName evidence="4">FecR family protein</fullName>
    </submittedName>
</protein>
<dbReference type="PIRSF" id="PIRSF018266">
    <property type="entry name" value="FecR"/>
    <property type="match status" value="1"/>
</dbReference>
<name>A0A7C9R9I6_9HYPH</name>
<feature type="domain" description="FecR N-terminal" evidence="3">
    <location>
        <begin position="23"/>
        <end position="65"/>
    </location>
</feature>
<dbReference type="Proteomes" id="UP000481252">
    <property type="component" value="Unassembled WGS sequence"/>
</dbReference>
<dbReference type="Pfam" id="PF04773">
    <property type="entry name" value="FecR"/>
    <property type="match status" value="1"/>
</dbReference>
<evidence type="ECO:0000256" key="1">
    <source>
        <dbReference type="SAM" id="Phobius"/>
    </source>
</evidence>
<dbReference type="Gene3D" id="2.60.120.1440">
    <property type="match status" value="1"/>
</dbReference>
<dbReference type="Pfam" id="PF16220">
    <property type="entry name" value="DUF4880"/>
    <property type="match status" value="1"/>
</dbReference>
<evidence type="ECO:0000313" key="4">
    <source>
        <dbReference type="EMBL" id="NGN43514.1"/>
    </source>
</evidence>
<evidence type="ECO:0000259" key="3">
    <source>
        <dbReference type="Pfam" id="PF16220"/>
    </source>
</evidence>
<dbReference type="PANTHER" id="PTHR30273:SF2">
    <property type="entry name" value="PROTEIN FECR"/>
    <property type="match status" value="1"/>
</dbReference>
<dbReference type="InterPro" id="IPR006860">
    <property type="entry name" value="FecR"/>
</dbReference>
<dbReference type="InterPro" id="IPR012373">
    <property type="entry name" value="Ferrdict_sens_TM"/>
</dbReference>
<dbReference type="RefSeq" id="WP_165119939.1">
    <property type="nucleotide sequence ID" value="NZ_JAAKZG010000010.1"/>
</dbReference>
<dbReference type="EMBL" id="JAAKZG010000010">
    <property type="protein sequence ID" value="NGN43514.1"/>
    <property type="molecule type" value="Genomic_DNA"/>
</dbReference>
<gene>
    <name evidence="4" type="ORF">G6N74_20800</name>
</gene>
<organism evidence="4 5">
    <name type="scientific">Mesorhizobium zhangyense</name>
    <dbReference type="NCBI Taxonomy" id="1776730"/>
    <lineage>
        <taxon>Bacteria</taxon>
        <taxon>Pseudomonadati</taxon>
        <taxon>Pseudomonadota</taxon>
        <taxon>Alphaproteobacteria</taxon>
        <taxon>Hyphomicrobiales</taxon>
        <taxon>Phyllobacteriaceae</taxon>
        <taxon>Mesorhizobium</taxon>
    </lineage>
</organism>
<reference evidence="4 5" key="1">
    <citation type="submission" date="2020-02" db="EMBL/GenBank/DDBJ databases">
        <title>Genome sequence of the type strain CGMCC 1.15528 of Mesorhizobium zhangyense.</title>
        <authorList>
            <person name="Gao J."/>
            <person name="Sun J."/>
        </authorList>
    </citation>
    <scope>NUCLEOTIDE SEQUENCE [LARGE SCALE GENOMIC DNA]</scope>
    <source>
        <strain evidence="4 5">CGMCC 1.15528</strain>
    </source>
</reference>
<dbReference type="PANTHER" id="PTHR30273">
    <property type="entry name" value="PERIPLASMIC SIGNAL SENSOR AND SIGMA FACTOR ACTIVATOR FECR-RELATED"/>
    <property type="match status" value="1"/>
</dbReference>
<comment type="caution">
    <text evidence="4">The sequence shown here is derived from an EMBL/GenBank/DDBJ whole genome shotgun (WGS) entry which is preliminary data.</text>
</comment>
<keyword evidence="1" id="KW-0812">Transmembrane</keyword>
<dbReference type="AlphaFoldDB" id="A0A7C9R9I6"/>
<keyword evidence="1" id="KW-0472">Membrane</keyword>
<feature type="domain" description="FecR protein" evidence="2">
    <location>
        <begin position="115"/>
        <end position="207"/>
    </location>
</feature>
<sequence>MKNDVPQDWGDKDFAQNLDPVMREAVAWFGITHGDTVSTADQVAFRAWMRRDPAHPAAYAEVEQLWAGAAGLPAVTERKRKTRRVLTRRMFTQAGMLLAIGGGAWMFKETHPFADYRTATGERRNFALPDGSSADLSTATALSIDFGPDRRNVFLEAGEAFFAVAPDVRRPFAVQARNGTTTALGTAFSVSIVDRGVRVTVAEHAVEVATATQVARVEEGSQVTYDSNALSAPVAADAEAELAWRGGQLVFASARFDRVVTALNRWRSGRIVIMDDALTSRIVTVIVDLNRTDDIMAQLSDALPIRVVHVTPLVTLVFSA</sequence>
<keyword evidence="5" id="KW-1185">Reference proteome</keyword>
<dbReference type="GO" id="GO:0016989">
    <property type="term" value="F:sigma factor antagonist activity"/>
    <property type="evidence" value="ECO:0007669"/>
    <property type="project" value="TreeGrafter"/>
</dbReference>
<accession>A0A7C9R9I6</accession>
<dbReference type="InterPro" id="IPR032623">
    <property type="entry name" value="FecR_N"/>
</dbReference>